<protein>
    <recommendedName>
        <fullName evidence="4">LGFP repeat-containing protein</fullName>
    </recommendedName>
</protein>
<accession>A0A916X0K6</accession>
<dbReference type="EMBL" id="BMGC01000080">
    <property type="protein sequence ID" value="GGB48707.1"/>
    <property type="molecule type" value="Genomic_DNA"/>
</dbReference>
<keyword evidence="1" id="KW-0732">Signal</keyword>
<organism evidence="2 3">
    <name type="scientific">Gordonia jinhuaensis</name>
    <dbReference type="NCBI Taxonomy" id="1517702"/>
    <lineage>
        <taxon>Bacteria</taxon>
        <taxon>Bacillati</taxon>
        <taxon>Actinomycetota</taxon>
        <taxon>Actinomycetes</taxon>
        <taxon>Mycobacteriales</taxon>
        <taxon>Gordoniaceae</taxon>
        <taxon>Gordonia</taxon>
    </lineage>
</organism>
<comment type="caution">
    <text evidence="2">The sequence shown here is derived from an EMBL/GenBank/DDBJ whole genome shotgun (WGS) entry which is preliminary data.</text>
</comment>
<name>A0A916X0K6_9ACTN</name>
<gene>
    <name evidence="2" type="ORF">GCM10011489_39770</name>
</gene>
<evidence type="ECO:0000313" key="2">
    <source>
        <dbReference type="EMBL" id="GGB48707.1"/>
    </source>
</evidence>
<feature type="chain" id="PRO_5039301805" description="LGFP repeat-containing protein" evidence="1">
    <location>
        <begin position="33"/>
        <end position="213"/>
    </location>
</feature>
<reference evidence="2" key="1">
    <citation type="journal article" date="2014" name="Int. J. Syst. Evol. Microbiol.">
        <title>Complete genome sequence of Corynebacterium casei LMG S-19264T (=DSM 44701T), isolated from a smear-ripened cheese.</title>
        <authorList>
            <consortium name="US DOE Joint Genome Institute (JGI-PGF)"/>
            <person name="Walter F."/>
            <person name="Albersmeier A."/>
            <person name="Kalinowski J."/>
            <person name="Ruckert C."/>
        </authorList>
    </citation>
    <scope>NUCLEOTIDE SEQUENCE</scope>
    <source>
        <strain evidence="2">CGMCC 1.12827</strain>
    </source>
</reference>
<keyword evidence="3" id="KW-1185">Reference proteome</keyword>
<dbReference type="InterPro" id="IPR013207">
    <property type="entry name" value="LGFP"/>
</dbReference>
<dbReference type="AlphaFoldDB" id="A0A916X0K6"/>
<dbReference type="Proteomes" id="UP000621454">
    <property type="component" value="Unassembled WGS sequence"/>
</dbReference>
<reference evidence="2" key="2">
    <citation type="submission" date="2020-09" db="EMBL/GenBank/DDBJ databases">
        <authorList>
            <person name="Sun Q."/>
            <person name="Zhou Y."/>
        </authorList>
    </citation>
    <scope>NUCLEOTIDE SEQUENCE</scope>
    <source>
        <strain evidence="2">CGMCC 1.12827</strain>
    </source>
</reference>
<sequence>MGVDVMRSNNGRRSSVGRLRSSLIAGVALAFAAGLTSQVSGTAAADAVYCPGTPVVKGRIEQAFVSSGGVPAWGCPTNQETAIYRNGRFQAFSKDTAFYWNAGVDYGRAHQIGGAIRAKWAGYNWERGPLGYPTTNERADGKARMNWFEGGTIYWSASTGAHPIWGEIWKKWANAGGVGSSYGLPTSDERRVTPPNAPAFFVQDFEKGQIVWP</sequence>
<proteinExistence type="predicted"/>
<evidence type="ECO:0000313" key="3">
    <source>
        <dbReference type="Proteomes" id="UP000621454"/>
    </source>
</evidence>
<evidence type="ECO:0000256" key="1">
    <source>
        <dbReference type="SAM" id="SignalP"/>
    </source>
</evidence>
<evidence type="ECO:0008006" key="4">
    <source>
        <dbReference type="Google" id="ProtNLM"/>
    </source>
</evidence>
<dbReference type="Pfam" id="PF08310">
    <property type="entry name" value="LGFP"/>
    <property type="match status" value="2"/>
</dbReference>
<feature type="signal peptide" evidence="1">
    <location>
        <begin position="1"/>
        <end position="32"/>
    </location>
</feature>